<dbReference type="eggNOG" id="COG3637">
    <property type="taxonomic scope" value="Bacteria"/>
</dbReference>
<evidence type="ECO:0000256" key="1">
    <source>
        <dbReference type="ARBA" id="ARBA00022729"/>
    </source>
</evidence>
<evidence type="ECO:0000313" key="4">
    <source>
        <dbReference type="Proteomes" id="UP000002495"/>
    </source>
</evidence>
<name>Q7VFG3_HELHP</name>
<evidence type="ECO:0008006" key="5">
    <source>
        <dbReference type="Google" id="ProtNLM"/>
    </source>
</evidence>
<organism evidence="3 4">
    <name type="scientific">Helicobacter hepaticus (strain ATCC 51449 / 3B1)</name>
    <dbReference type="NCBI Taxonomy" id="235279"/>
    <lineage>
        <taxon>Bacteria</taxon>
        <taxon>Pseudomonadati</taxon>
        <taxon>Campylobacterota</taxon>
        <taxon>Epsilonproteobacteria</taxon>
        <taxon>Campylobacterales</taxon>
        <taxon>Helicobacteraceae</taxon>
        <taxon>Helicobacter</taxon>
    </lineage>
</organism>
<dbReference type="Gene3D" id="2.40.160.10">
    <property type="entry name" value="Porin"/>
    <property type="match status" value="1"/>
</dbReference>
<dbReference type="SMR" id="Q7VFG3"/>
<dbReference type="TCDB" id="1.B.1.11.1">
    <property type="family name" value="the general bacterial porin (gbp) family"/>
</dbReference>
<dbReference type="InterPro" id="IPR023614">
    <property type="entry name" value="Porin_dom_sf"/>
</dbReference>
<dbReference type="HOGENOM" id="CLU_686570_0_0_7"/>
<proteinExistence type="predicted"/>
<keyword evidence="1 2" id="KW-0732">Signal</keyword>
<dbReference type="AlphaFoldDB" id="Q7VFG3"/>
<dbReference type="InterPro" id="IPR050298">
    <property type="entry name" value="Gram-neg_bact_OMP"/>
</dbReference>
<keyword evidence="4" id="KW-1185">Reference proteome</keyword>
<dbReference type="EMBL" id="AE017125">
    <property type="protein sequence ID" value="AAP78310.1"/>
    <property type="molecule type" value="Genomic_DNA"/>
</dbReference>
<dbReference type="RefSeq" id="WP_011116552.1">
    <property type="nucleotide sequence ID" value="NC_004917.1"/>
</dbReference>
<dbReference type="PANTHER" id="PTHR34501:SF2">
    <property type="entry name" value="OUTER MEMBRANE PORIN F-RELATED"/>
    <property type="match status" value="1"/>
</dbReference>
<accession>Q7VFG3</accession>
<gene>
    <name evidence="3" type="ordered locus">HH_1713</name>
</gene>
<dbReference type="Proteomes" id="UP000002495">
    <property type="component" value="Chromosome"/>
</dbReference>
<reference evidence="3 4" key="1">
    <citation type="journal article" date="2003" name="Proc. Natl. Acad. Sci. U.S.A.">
        <title>The complete genome sequence of the carcinogenic bacterium Helicobacter hepaticus.</title>
        <authorList>
            <person name="Suerbaum S."/>
            <person name="Josenhans C."/>
            <person name="Sterzenbach T."/>
            <person name="Drescher B."/>
            <person name="Brandt P."/>
            <person name="Bell M."/>
            <person name="Droege M."/>
            <person name="Fartmann B."/>
            <person name="Fischer H.-P."/>
            <person name="Ge Z."/>
            <person name="Hoerster A."/>
            <person name="Holland R."/>
            <person name="Klein K."/>
            <person name="Koenig J."/>
            <person name="Macko L."/>
            <person name="Mendz G.L."/>
            <person name="Nyakatura G."/>
            <person name="Schauer D.B."/>
            <person name="Shen Z."/>
            <person name="Weber J."/>
            <person name="Frosch M."/>
            <person name="Fox J.G."/>
        </authorList>
    </citation>
    <scope>NUCLEOTIDE SEQUENCE [LARGE SCALE GENOMIC DNA]</scope>
    <source>
        <strain evidence="4">ATCC 51449 / 3B1</strain>
    </source>
</reference>
<dbReference type="STRING" id="235279.HH_1713"/>
<feature type="chain" id="PRO_5004294502" description="Porin" evidence="2">
    <location>
        <begin position="21"/>
        <end position="375"/>
    </location>
</feature>
<dbReference type="SUPFAM" id="SSF56935">
    <property type="entry name" value="Porins"/>
    <property type="match status" value="1"/>
</dbReference>
<evidence type="ECO:0000313" key="3">
    <source>
        <dbReference type="EMBL" id="AAP78310.1"/>
    </source>
</evidence>
<protein>
    <recommendedName>
        <fullName evidence="5">Porin</fullName>
    </recommendedName>
</protein>
<dbReference type="KEGG" id="hhe:HH_1713"/>
<dbReference type="PANTHER" id="PTHR34501">
    <property type="entry name" value="PROTEIN YDDL-RELATED"/>
    <property type="match status" value="1"/>
</dbReference>
<feature type="signal peptide" evidence="2">
    <location>
        <begin position="1"/>
        <end position="20"/>
    </location>
</feature>
<evidence type="ECO:0000256" key="2">
    <source>
        <dbReference type="SAM" id="SignalP"/>
    </source>
</evidence>
<sequence>MKKIVVSSALSALLVLPAAAFEVYNADDTKVDLYGSIRGYMGYGETGNGGANAGYLIGVQNNSQFGVKVKSGKFSAKVELGAKETGISGDGTPYREYWGAYDTNIGQILFGKAMSPTIDNAFTSNWLNNDNGYQGVGGVATGNRQIQLQYNVAGLSLALIEVTAGNGRGDLNQESPRIAAAYTIKGANGQPLLKIAGTYKYFNGLNNLTTPSPLAGANAWHVWAGLKPTFGNAYISVLAHYGKNGHLYGEQNTTYNGGGYLLNPLDTDIGLNAIRTGGLVEFGTKLSSDLSLAIGAGYQATFNGDGQATTGGTSVSSYGKLHGYSAFINLPYKVNANFTFAPQIAYYGLSGSERVANAQYKRTGVVAATRFKWDF</sequence>
<dbReference type="OrthoDB" id="5319593at2"/>